<gene>
    <name evidence="1" type="ORF">GCK72_003104</name>
</gene>
<dbReference type="GeneID" id="78773518"/>
<evidence type="ECO:0000313" key="2">
    <source>
        <dbReference type="Proteomes" id="UP000483820"/>
    </source>
</evidence>
<dbReference type="RefSeq" id="XP_053592461.1">
    <property type="nucleotide sequence ID" value="XM_053723816.1"/>
</dbReference>
<proteinExistence type="predicted"/>
<dbReference type="AlphaFoldDB" id="A0A6A5HTK5"/>
<comment type="caution">
    <text evidence="1">The sequence shown here is derived from an EMBL/GenBank/DDBJ whole genome shotgun (WGS) entry which is preliminary data.</text>
</comment>
<evidence type="ECO:0000313" key="1">
    <source>
        <dbReference type="EMBL" id="KAF1771278.1"/>
    </source>
</evidence>
<reference evidence="1 2" key="1">
    <citation type="submission" date="2019-12" db="EMBL/GenBank/DDBJ databases">
        <title>Chromosome-level assembly of the Caenorhabditis remanei genome.</title>
        <authorList>
            <person name="Teterina A.A."/>
            <person name="Willis J.H."/>
            <person name="Phillips P.C."/>
        </authorList>
    </citation>
    <scope>NUCLEOTIDE SEQUENCE [LARGE SCALE GENOMIC DNA]</scope>
    <source>
        <strain evidence="1 2">PX506</strain>
        <tissue evidence="1">Whole organism</tissue>
    </source>
</reference>
<dbReference type="KEGG" id="crq:GCK72_003104"/>
<name>A0A6A5HTK5_CAERE</name>
<accession>A0A6A5HTK5</accession>
<organism evidence="1 2">
    <name type="scientific">Caenorhabditis remanei</name>
    <name type="common">Caenorhabditis vulgaris</name>
    <dbReference type="NCBI Taxonomy" id="31234"/>
    <lineage>
        <taxon>Eukaryota</taxon>
        <taxon>Metazoa</taxon>
        <taxon>Ecdysozoa</taxon>
        <taxon>Nematoda</taxon>
        <taxon>Chromadorea</taxon>
        <taxon>Rhabditida</taxon>
        <taxon>Rhabditina</taxon>
        <taxon>Rhabditomorpha</taxon>
        <taxon>Rhabditoidea</taxon>
        <taxon>Rhabditidae</taxon>
        <taxon>Peloderinae</taxon>
        <taxon>Caenorhabditis</taxon>
    </lineage>
</organism>
<protein>
    <submittedName>
        <fullName evidence="1">Uncharacterized protein</fullName>
    </submittedName>
</protein>
<dbReference type="CTD" id="78773518"/>
<sequence length="149" mass="17203">MENIKDFEPVFIHSDGQFKSVFVETVLKHYSASEGVIQPATVFKGFDPFIFNVCAECRTFNARQELQEVSPGMVQIPLALCLIYRAHFIQARARKFYDYDVTRQRQNQQNCKIRDRGKVEVQDDDAWEIIKVENGLRALLGPVRRAHPG</sequence>
<dbReference type="Proteomes" id="UP000483820">
    <property type="component" value="Chromosome I"/>
</dbReference>
<dbReference type="EMBL" id="WUAV01000001">
    <property type="protein sequence ID" value="KAF1771278.1"/>
    <property type="molecule type" value="Genomic_DNA"/>
</dbReference>